<dbReference type="InterPro" id="IPR006675">
    <property type="entry name" value="HDIG_dom"/>
</dbReference>
<dbReference type="GO" id="GO:0046872">
    <property type="term" value="F:metal ion binding"/>
    <property type="evidence" value="ECO:0007669"/>
    <property type="project" value="UniProtKB-KW"/>
</dbReference>
<dbReference type="PANTHER" id="PTHR35795">
    <property type="entry name" value="SLR1885 PROTEIN"/>
    <property type="match status" value="1"/>
</dbReference>
<dbReference type="EMBL" id="AP025523">
    <property type="protein sequence ID" value="BDE05004.1"/>
    <property type="molecule type" value="Genomic_DNA"/>
</dbReference>
<evidence type="ECO:0000256" key="1">
    <source>
        <dbReference type="ARBA" id="ARBA00012506"/>
    </source>
</evidence>
<comment type="catalytic activity">
    <reaction evidence="6">
        <text>P(1),P(4)-bis(5'-adenosyl) tetraphosphate + H2O = 2 ADP + 2 H(+)</text>
        <dbReference type="Rhea" id="RHEA:24252"/>
        <dbReference type="ChEBI" id="CHEBI:15377"/>
        <dbReference type="ChEBI" id="CHEBI:15378"/>
        <dbReference type="ChEBI" id="CHEBI:58141"/>
        <dbReference type="ChEBI" id="CHEBI:456216"/>
        <dbReference type="EC" id="3.6.1.41"/>
    </reaction>
</comment>
<evidence type="ECO:0000256" key="3">
    <source>
        <dbReference type="ARBA" id="ARBA00022741"/>
    </source>
</evidence>
<dbReference type="Pfam" id="PF01966">
    <property type="entry name" value="HD"/>
    <property type="match status" value="1"/>
</dbReference>
<name>A0AAN1XTT2_UNVUL</name>
<dbReference type="InterPro" id="IPR003607">
    <property type="entry name" value="HD/PDEase_dom"/>
</dbReference>
<dbReference type="Gene3D" id="1.10.3210.10">
    <property type="entry name" value="Hypothetical protein af1432"/>
    <property type="match status" value="1"/>
</dbReference>
<dbReference type="EC" id="3.6.1.41" evidence="1"/>
<accession>A0AAN1XTT2</accession>
<sequence length="196" mass="21354">MSGLAFVRMARAVRAQLGSDHRTAHVLRVARTAARFARAHGIDAERARVAGMLHDLARLYSADRLLRECERRGMPIDAFERANPIVLHARLGAELAREQFGIDDEAVLSAIRKHTVAAEVMSPLDEVVYLADGLEPGRDFTGRAALASLALRDRDAAMRGVLASSIAYLTRRSLDVAPQTLAAAGRYGLGKEQRSV</sequence>
<dbReference type="InterPro" id="IPR005249">
    <property type="entry name" value="YqeK"/>
</dbReference>
<keyword evidence="4" id="KW-0378">Hydrolase</keyword>
<dbReference type="InterPro" id="IPR006674">
    <property type="entry name" value="HD_domain"/>
</dbReference>
<keyword evidence="2" id="KW-0479">Metal-binding</keyword>
<dbReference type="AlphaFoldDB" id="A0AAN1XTT2"/>
<evidence type="ECO:0000313" key="8">
    <source>
        <dbReference type="EMBL" id="BDE05004.1"/>
    </source>
</evidence>
<feature type="domain" description="HD" evidence="7">
    <location>
        <begin position="22"/>
        <end position="137"/>
    </location>
</feature>
<dbReference type="GO" id="GO:0000166">
    <property type="term" value="F:nucleotide binding"/>
    <property type="evidence" value="ECO:0007669"/>
    <property type="project" value="UniProtKB-KW"/>
</dbReference>
<dbReference type="Proteomes" id="UP001317532">
    <property type="component" value="Chromosome"/>
</dbReference>
<protein>
    <recommendedName>
        <fullName evidence="1">bis(5'-nucleosyl)-tetraphosphatase (symmetrical)</fullName>
        <ecNumber evidence="1">3.6.1.41</ecNumber>
    </recommendedName>
</protein>
<dbReference type="RefSeq" id="WP_317996076.1">
    <property type="nucleotide sequence ID" value="NZ_AP025523.1"/>
</dbReference>
<evidence type="ECO:0000256" key="5">
    <source>
        <dbReference type="ARBA" id="ARBA00023004"/>
    </source>
</evidence>
<dbReference type="NCBIfam" id="TIGR00277">
    <property type="entry name" value="HDIG"/>
    <property type="match status" value="1"/>
</dbReference>
<proteinExistence type="predicted"/>
<dbReference type="InterPro" id="IPR051094">
    <property type="entry name" value="Diverse_Catalytic_Enzymes"/>
</dbReference>
<gene>
    <name evidence="8" type="ORF">WPS_02800</name>
</gene>
<dbReference type="GO" id="GO:0008803">
    <property type="term" value="F:bis(5'-nucleosyl)-tetraphosphatase (symmetrical) activity"/>
    <property type="evidence" value="ECO:0007669"/>
    <property type="project" value="UniProtKB-EC"/>
</dbReference>
<dbReference type="SMART" id="SM00471">
    <property type="entry name" value="HDc"/>
    <property type="match status" value="1"/>
</dbReference>
<keyword evidence="5" id="KW-0408">Iron</keyword>
<keyword evidence="9" id="KW-1185">Reference proteome</keyword>
<evidence type="ECO:0000256" key="4">
    <source>
        <dbReference type="ARBA" id="ARBA00022801"/>
    </source>
</evidence>
<dbReference type="NCBIfam" id="TIGR00488">
    <property type="entry name" value="bis(5'-nucleosyl)-tetraphosphatase (symmetrical) YqeK"/>
    <property type="match status" value="1"/>
</dbReference>
<dbReference type="KEGG" id="vab:WPS_02800"/>
<dbReference type="SUPFAM" id="SSF109604">
    <property type="entry name" value="HD-domain/PDEase-like"/>
    <property type="match status" value="1"/>
</dbReference>
<dbReference type="PANTHER" id="PTHR35795:SF1">
    <property type="entry name" value="BIS(5'-NUCLEOSYL)-TETRAPHOSPHATASE, SYMMETRICAL"/>
    <property type="match status" value="1"/>
</dbReference>
<evidence type="ECO:0000259" key="7">
    <source>
        <dbReference type="PROSITE" id="PS51831"/>
    </source>
</evidence>
<evidence type="ECO:0000256" key="6">
    <source>
        <dbReference type="ARBA" id="ARBA00049417"/>
    </source>
</evidence>
<evidence type="ECO:0000256" key="2">
    <source>
        <dbReference type="ARBA" id="ARBA00022723"/>
    </source>
</evidence>
<keyword evidence="3" id="KW-0547">Nucleotide-binding</keyword>
<organism evidence="8 9">
    <name type="scientific">Vulcanimicrobium alpinum</name>
    <dbReference type="NCBI Taxonomy" id="3016050"/>
    <lineage>
        <taxon>Bacteria</taxon>
        <taxon>Bacillati</taxon>
        <taxon>Vulcanimicrobiota</taxon>
        <taxon>Vulcanimicrobiia</taxon>
        <taxon>Vulcanimicrobiales</taxon>
        <taxon>Vulcanimicrobiaceae</taxon>
        <taxon>Vulcanimicrobium</taxon>
    </lineage>
</organism>
<dbReference type="PROSITE" id="PS51831">
    <property type="entry name" value="HD"/>
    <property type="match status" value="1"/>
</dbReference>
<reference evidence="8 9" key="1">
    <citation type="journal article" date="2022" name="ISME Commun">
        <title>Vulcanimicrobium alpinus gen. nov. sp. nov., the first cultivated representative of the candidate phylum 'Eremiobacterota', is a metabolically versatile aerobic anoxygenic phototroph.</title>
        <authorList>
            <person name="Yabe S."/>
            <person name="Muto K."/>
            <person name="Abe K."/>
            <person name="Yokota A."/>
            <person name="Staudigel H."/>
            <person name="Tebo B.M."/>
        </authorList>
    </citation>
    <scope>NUCLEOTIDE SEQUENCE [LARGE SCALE GENOMIC DNA]</scope>
    <source>
        <strain evidence="8 9">WC8-2</strain>
    </source>
</reference>
<evidence type="ECO:0000313" key="9">
    <source>
        <dbReference type="Proteomes" id="UP001317532"/>
    </source>
</evidence>